<gene>
    <name evidence="1" type="ORF">NBG84_30190</name>
</gene>
<organism evidence="1 2">
    <name type="scientific">Streptomyces albipurpureus</name>
    <dbReference type="NCBI Taxonomy" id="2897419"/>
    <lineage>
        <taxon>Bacteria</taxon>
        <taxon>Bacillati</taxon>
        <taxon>Actinomycetota</taxon>
        <taxon>Actinomycetes</taxon>
        <taxon>Kitasatosporales</taxon>
        <taxon>Streptomycetaceae</taxon>
        <taxon>Streptomyces</taxon>
    </lineage>
</organism>
<keyword evidence="2" id="KW-1185">Reference proteome</keyword>
<comment type="caution">
    <text evidence="1">The sequence shown here is derived from an EMBL/GenBank/DDBJ whole genome shotgun (WGS) entry which is preliminary data.</text>
</comment>
<reference evidence="1" key="1">
    <citation type="submission" date="2022-06" db="EMBL/GenBank/DDBJ databases">
        <title>Genome public.</title>
        <authorList>
            <person name="Sun Q."/>
        </authorList>
    </citation>
    <scope>NUCLEOTIDE SEQUENCE</scope>
    <source>
        <strain evidence="1">CWNU-1</strain>
    </source>
</reference>
<accession>A0ABT0UVT1</accession>
<evidence type="ECO:0000313" key="2">
    <source>
        <dbReference type="Proteomes" id="UP001431429"/>
    </source>
</evidence>
<dbReference type="EMBL" id="JAMQAW010000041">
    <property type="protein sequence ID" value="MCM2392507.1"/>
    <property type="molecule type" value="Genomic_DNA"/>
</dbReference>
<evidence type="ECO:0000313" key="1">
    <source>
        <dbReference type="EMBL" id="MCM2392507.1"/>
    </source>
</evidence>
<dbReference type="Proteomes" id="UP001431429">
    <property type="component" value="Unassembled WGS sequence"/>
</dbReference>
<proteinExistence type="predicted"/>
<dbReference type="RefSeq" id="WP_250922834.1">
    <property type="nucleotide sequence ID" value="NZ_JAMQAW010000041.1"/>
</dbReference>
<name>A0ABT0UVT1_9ACTN</name>
<sequence length="107" mass="11592">MSEPLTLTALAAPLRLLRVLAADFPNLPAPDVDVSTVFPDHLRLRFHGDFAAFEAWREALVIPSDAITYKEQSSRTRVLTALTEYSGAALILTGYSEIPAPVRGVAA</sequence>
<protein>
    <submittedName>
        <fullName evidence="1">Uncharacterized protein</fullName>
    </submittedName>
</protein>